<evidence type="ECO:0000313" key="2">
    <source>
        <dbReference type="EMBL" id="CAG8432803.1"/>
    </source>
</evidence>
<name>A0A9N8UVL6_9GLOM</name>
<feature type="compositionally biased region" description="Polar residues" evidence="1">
    <location>
        <begin position="80"/>
        <end position="89"/>
    </location>
</feature>
<feature type="region of interest" description="Disordered" evidence="1">
    <location>
        <begin position="80"/>
        <end position="99"/>
    </location>
</feature>
<evidence type="ECO:0000313" key="3">
    <source>
        <dbReference type="Proteomes" id="UP000789706"/>
    </source>
</evidence>
<evidence type="ECO:0000256" key="1">
    <source>
        <dbReference type="SAM" id="MobiDB-lite"/>
    </source>
</evidence>
<dbReference type="EMBL" id="CAJVPK010000004">
    <property type="protein sequence ID" value="CAG8432803.1"/>
    <property type="molecule type" value="Genomic_DNA"/>
</dbReference>
<keyword evidence="3" id="KW-1185">Reference proteome</keyword>
<sequence length="99" mass="11121">MATVKNMELGNRLKQFSAAKQQPVEVIVETHQRDKKVPNSNYHQTSPFIYEGTDNNYKFIGGFGEFSEIVKTKHKDLFENSNFGGSSSKGECDGEGCRL</sequence>
<proteinExistence type="predicted"/>
<accession>A0A9N8UVL6</accession>
<gene>
    <name evidence="2" type="ORF">DEBURN_LOCUS130</name>
</gene>
<protein>
    <submittedName>
        <fullName evidence="2">11483_t:CDS:1</fullName>
    </submittedName>
</protein>
<organism evidence="2 3">
    <name type="scientific">Diversispora eburnea</name>
    <dbReference type="NCBI Taxonomy" id="1213867"/>
    <lineage>
        <taxon>Eukaryota</taxon>
        <taxon>Fungi</taxon>
        <taxon>Fungi incertae sedis</taxon>
        <taxon>Mucoromycota</taxon>
        <taxon>Glomeromycotina</taxon>
        <taxon>Glomeromycetes</taxon>
        <taxon>Diversisporales</taxon>
        <taxon>Diversisporaceae</taxon>
        <taxon>Diversispora</taxon>
    </lineage>
</organism>
<reference evidence="2" key="1">
    <citation type="submission" date="2021-06" db="EMBL/GenBank/DDBJ databases">
        <authorList>
            <person name="Kallberg Y."/>
            <person name="Tangrot J."/>
            <person name="Rosling A."/>
        </authorList>
    </citation>
    <scope>NUCLEOTIDE SEQUENCE</scope>
    <source>
        <strain evidence="2">AZ414A</strain>
    </source>
</reference>
<feature type="compositionally biased region" description="Basic and acidic residues" evidence="1">
    <location>
        <begin position="90"/>
        <end position="99"/>
    </location>
</feature>
<dbReference type="AlphaFoldDB" id="A0A9N8UVL6"/>
<comment type="caution">
    <text evidence="2">The sequence shown here is derived from an EMBL/GenBank/DDBJ whole genome shotgun (WGS) entry which is preliminary data.</text>
</comment>
<dbReference type="Proteomes" id="UP000789706">
    <property type="component" value="Unassembled WGS sequence"/>
</dbReference>